<proteinExistence type="predicted"/>
<reference evidence="1" key="1">
    <citation type="submission" date="2023-01" db="EMBL/GenBank/DDBJ databases">
        <authorList>
            <person name="Van Ghelder C."/>
            <person name="Rancurel C."/>
        </authorList>
    </citation>
    <scope>NUCLEOTIDE SEQUENCE</scope>
    <source>
        <strain evidence="1">CNCM I-4278</strain>
    </source>
</reference>
<comment type="caution">
    <text evidence="1">The sequence shown here is derived from an EMBL/GenBank/DDBJ whole genome shotgun (WGS) entry which is preliminary data.</text>
</comment>
<dbReference type="EMBL" id="CAOQHR010000001">
    <property type="protein sequence ID" value="CAI6241287.1"/>
    <property type="molecule type" value="Genomic_DNA"/>
</dbReference>
<sequence>MRASFLCSYVVLKCSCKDWPGAYIKTTTPLKTFFCNCLLSVQHFPISLLSVGNTLTSNPKKKTL</sequence>
<accession>A0A9W4XGE0</accession>
<name>A0A9W4XGE0_9PLEO</name>
<gene>
    <name evidence="1" type="ORF">PDIGIT_LOCUS597</name>
</gene>
<evidence type="ECO:0000313" key="1">
    <source>
        <dbReference type="EMBL" id="CAI6241287.1"/>
    </source>
</evidence>
<protein>
    <submittedName>
        <fullName evidence="1">Uncharacterized protein</fullName>
    </submittedName>
</protein>
<keyword evidence="2" id="KW-1185">Reference proteome</keyword>
<dbReference type="AlphaFoldDB" id="A0A9W4XGE0"/>
<evidence type="ECO:0000313" key="2">
    <source>
        <dbReference type="Proteomes" id="UP001152607"/>
    </source>
</evidence>
<dbReference type="Proteomes" id="UP001152607">
    <property type="component" value="Unassembled WGS sequence"/>
</dbReference>
<organism evidence="1 2">
    <name type="scientific">Periconia digitata</name>
    <dbReference type="NCBI Taxonomy" id="1303443"/>
    <lineage>
        <taxon>Eukaryota</taxon>
        <taxon>Fungi</taxon>
        <taxon>Dikarya</taxon>
        <taxon>Ascomycota</taxon>
        <taxon>Pezizomycotina</taxon>
        <taxon>Dothideomycetes</taxon>
        <taxon>Pleosporomycetidae</taxon>
        <taxon>Pleosporales</taxon>
        <taxon>Massarineae</taxon>
        <taxon>Periconiaceae</taxon>
        <taxon>Periconia</taxon>
    </lineage>
</organism>